<evidence type="ECO:0000313" key="1">
    <source>
        <dbReference type="EMBL" id="RIE17317.1"/>
    </source>
</evidence>
<reference evidence="1 2" key="1">
    <citation type="submission" date="2018-09" db="EMBL/GenBank/DDBJ databases">
        <title>Discovery and Ecogenomic Context for Candidatus Cryosericales, a Global Caldiserica Order Active in Thawing Permafrost.</title>
        <authorList>
            <person name="Martinez M.A."/>
            <person name="Woodcroft B.J."/>
            <person name="Ignacio Espinoza J.C."/>
            <person name="Zayed A."/>
            <person name="Singleton C.M."/>
            <person name="Boyd J."/>
            <person name="Li Y.-F."/>
            <person name="Purvine S."/>
            <person name="Maughan H."/>
            <person name="Hodgkins S.B."/>
            <person name="Anderson D."/>
            <person name="Sederholm M."/>
            <person name="Temperton B."/>
            <person name="Saleska S.R."/>
            <person name="Tyson G.W."/>
            <person name="Rich V.I."/>
        </authorList>
    </citation>
    <scope>NUCLEOTIDE SEQUENCE [LARGE SCALE GENOMIC DNA]</scope>
    <source>
        <strain evidence="1 2">SMC1</strain>
    </source>
</reference>
<dbReference type="AlphaFoldDB" id="A0A398DZK0"/>
<dbReference type="Proteomes" id="UP000266113">
    <property type="component" value="Unassembled WGS sequence"/>
</dbReference>
<protein>
    <submittedName>
        <fullName evidence="1">Uncharacterized protein</fullName>
    </submittedName>
</protein>
<proteinExistence type="predicted"/>
<evidence type="ECO:0000313" key="2">
    <source>
        <dbReference type="Proteomes" id="UP000266113"/>
    </source>
</evidence>
<name>A0A398DZK0_9BACT</name>
<dbReference type="EMBL" id="QXIY01000008">
    <property type="protein sequence ID" value="RIE17317.1"/>
    <property type="molecule type" value="Genomic_DNA"/>
</dbReference>
<gene>
    <name evidence="1" type="ORF">SMC1_02455</name>
</gene>
<keyword evidence="2" id="KW-1185">Reference proteome</keyword>
<sequence length="65" mass="7661">MLTGRKIDSRFLDRWERDVCSGLERGTGRPFALVRGDQIWGIWVHSDLPMSIHQHFPVDRKTVRK</sequence>
<comment type="caution">
    <text evidence="1">The sequence shown here is derived from an EMBL/GenBank/DDBJ whole genome shotgun (WGS) entry which is preliminary data.</text>
</comment>
<accession>A0A398DZK0</accession>
<dbReference type="RefSeq" id="WP_119085225.1">
    <property type="nucleotide sequence ID" value="NZ_QXIY01000008.1"/>
</dbReference>
<organism evidence="1 2">
    <name type="scientific">Candidatus Cryosericum septentrionale</name>
    <dbReference type="NCBI Taxonomy" id="2290913"/>
    <lineage>
        <taxon>Bacteria</taxon>
        <taxon>Pseudomonadati</taxon>
        <taxon>Caldisericota/Cryosericota group</taxon>
        <taxon>Candidatus Cryosericota</taxon>
        <taxon>Candidatus Cryosericia</taxon>
        <taxon>Candidatus Cryosericales</taxon>
        <taxon>Candidatus Cryosericaceae</taxon>
        <taxon>Candidatus Cryosericum</taxon>
    </lineage>
</organism>